<keyword evidence="3" id="KW-0067">ATP-binding</keyword>
<dbReference type="InterPro" id="IPR029000">
    <property type="entry name" value="Cyclophilin-like_dom_sf"/>
</dbReference>
<dbReference type="Pfam" id="PF02682">
    <property type="entry name" value="CT_C_D"/>
    <property type="match status" value="1"/>
</dbReference>
<evidence type="ECO:0000256" key="2">
    <source>
        <dbReference type="ARBA" id="ARBA00022801"/>
    </source>
</evidence>
<dbReference type="InterPro" id="IPR010016">
    <property type="entry name" value="PxpB"/>
</dbReference>
<sequence>MILRPYADRGLLVDLPSRAGRRALLQALDGRADLEVVAGEHSVLVLAPPGRRATVAEELRALDLTRPVAADGAREHTIAVTYDGADLAVVAAVWGCSPEAVADRHASISWTVEFLGFTPGFGYLVTDQELPQMPRRDSPRTRIPAGSVALAAHYCGIYPQATPGGWQLIGHTDATLFDPGADDPALLHPGDTVRFSPSWP</sequence>
<feature type="domain" description="Carboxyltransferase" evidence="4">
    <location>
        <begin position="1"/>
        <end position="187"/>
    </location>
</feature>
<evidence type="ECO:0000313" key="6">
    <source>
        <dbReference type="Proteomes" id="UP000250028"/>
    </source>
</evidence>
<dbReference type="GO" id="GO:0005524">
    <property type="term" value="F:ATP binding"/>
    <property type="evidence" value="ECO:0007669"/>
    <property type="project" value="UniProtKB-KW"/>
</dbReference>
<dbReference type="EMBL" id="UESZ01000001">
    <property type="protein sequence ID" value="SSA33022.1"/>
    <property type="molecule type" value="Genomic_DNA"/>
</dbReference>
<dbReference type="GO" id="GO:0016787">
    <property type="term" value="F:hydrolase activity"/>
    <property type="evidence" value="ECO:0007669"/>
    <property type="project" value="UniProtKB-KW"/>
</dbReference>
<dbReference type="InterPro" id="IPR003833">
    <property type="entry name" value="CT_C_D"/>
</dbReference>
<reference evidence="6" key="1">
    <citation type="submission" date="2016-10" db="EMBL/GenBank/DDBJ databases">
        <authorList>
            <person name="Varghese N."/>
            <person name="Submissions S."/>
        </authorList>
    </citation>
    <scope>NUCLEOTIDE SEQUENCE [LARGE SCALE GENOMIC DNA]</scope>
    <source>
        <strain evidence="6">DSM 22951</strain>
    </source>
</reference>
<dbReference type="AlphaFoldDB" id="A0A2Y9BSW4"/>
<dbReference type="PANTHER" id="PTHR34698">
    <property type="entry name" value="5-OXOPROLINASE SUBUNIT B"/>
    <property type="match status" value="1"/>
</dbReference>
<protein>
    <submittedName>
        <fullName evidence="5">Sensor histidine kinase inhibitor, KipI family</fullName>
    </submittedName>
</protein>
<dbReference type="SUPFAM" id="SSF50891">
    <property type="entry name" value="Cyclophilin-like"/>
    <property type="match status" value="1"/>
</dbReference>
<gene>
    <name evidence="5" type="ORF">SAMN04489750_0293</name>
</gene>
<organism evidence="5 6">
    <name type="scientific">Branchiibius hedensis</name>
    <dbReference type="NCBI Taxonomy" id="672460"/>
    <lineage>
        <taxon>Bacteria</taxon>
        <taxon>Bacillati</taxon>
        <taxon>Actinomycetota</taxon>
        <taxon>Actinomycetes</taxon>
        <taxon>Micrococcales</taxon>
        <taxon>Dermacoccaceae</taxon>
        <taxon>Branchiibius</taxon>
    </lineage>
</organism>
<accession>A0A2Y9BSW4</accession>
<dbReference type="SMART" id="SM00796">
    <property type="entry name" value="AHS1"/>
    <property type="match status" value="1"/>
</dbReference>
<dbReference type="PANTHER" id="PTHR34698:SF2">
    <property type="entry name" value="5-OXOPROLINASE SUBUNIT B"/>
    <property type="match status" value="1"/>
</dbReference>
<keyword evidence="1" id="KW-0547">Nucleotide-binding</keyword>
<evidence type="ECO:0000259" key="4">
    <source>
        <dbReference type="SMART" id="SM00796"/>
    </source>
</evidence>
<evidence type="ECO:0000256" key="1">
    <source>
        <dbReference type="ARBA" id="ARBA00022741"/>
    </source>
</evidence>
<keyword evidence="2" id="KW-0378">Hydrolase</keyword>
<evidence type="ECO:0000313" key="5">
    <source>
        <dbReference type="EMBL" id="SSA33022.1"/>
    </source>
</evidence>
<proteinExistence type="predicted"/>
<dbReference type="Gene3D" id="2.40.100.10">
    <property type="entry name" value="Cyclophilin-like"/>
    <property type="match status" value="1"/>
</dbReference>
<evidence type="ECO:0000256" key="3">
    <source>
        <dbReference type="ARBA" id="ARBA00022840"/>
    </source>
</evidence>
<keyword evidence="6" id="KW-1185">Reference proteome</keyword>
<dbReference type="Proteomes" id="UP000250028">
    <property type="component" value="Unassembled WGS sequence"/>
</dbReference>
<name>A0A2Y9BSW4_9MICO</name>